<feature type="chain" id="PRO_5025443131" description="Outer membrane lipoprotein carrier protein LolA" evidence="2">
    <location>
        <begin position="30"/>
        <end position="218"/>
    </location>
</feature>
<evidence type="ECO:0008006" key="4">
    <source>
        <dbReference type="Google" id="ProtNLM"/>
    </source>
</evidence>
<feature type="signal peptide" evidence="2">
    <location>
        <begin position="1"/>
        <end position="29"/>
    </location>
</feature>
<gene>
    <name evidence="3" type="ORF">VVAX_02936</name>
</gene>
<dbReference type="AlphaFoldDB" id="A0A679IY33"/>
<dbReference type="Pfam" id="PF19574">
    <property type="entry name" value="LolA_3"/>
    <property type="match status" value="1"/>
</dbReference>
<dbReference type="InterPro" id="IPR029046">
    <property type="entry name" value="LolA/LolB/LppX"/>
</dbReference>
<dbReference type="InterPro" id="IPR004564">
    <property type="entry name" value="OM_lipoprot_carrier_LolA-like"/>
</dbReference>
<organism evidence="3">
    <name type="scientific">Variovorax paradoxus</name>
    <dbReference type="NCBI Taxonomy" id="34073"/>
    <lineage>
        <taxon>Bacteria</taxon>
        <taxon>Pseudomonadati</taxon>
        <taxon>Pseudomonadota</taxon>
        <taxon>Betaproteobacteria</taxon>
        <taxon>Burkholderiales</taxon>
        <taxon>Comamonadaceae</taxon>
        <taxon>Variovorax</taxon>
    </lineage>
</organism>
<dbReference type="CDD" id="cd16325">
    <property type="entry name" value="LolA"/>
    <property type="match status" value="1"/>
</dbReference>
<dbReference type="Gene3D" id="2.50.20.10">
    <property type="entry name" value="Lipoprotein localisation LolA/LolB/LppX"/>
    <property type="match status" value="1"/>
</dbReference>
<proteinExistence type="predicted"/>
<dbReference type="SUPFAM" id="SSF89392">
    <property type="entry name" value="Prokaryotic lipoproteins and lipoprotein localization factors"/>
    <property type="match status" value="1"/>
</dbReference>
<evidence type="ECO:0000256" key="2">
    <source>
        <dbReference type="SAM" id="SignalP"/>
    </source>
</evidence>
<reference evidence="3" key="1">
    <citation type="submission" date="2019-12" db="EMBL/GenBank/DDBJ databases">
        <authorList>
            <person name="Cremers G."/>
        </authorList>
    </citation>
    <scope>NUCLEOTIDE SEQUENCE</scope>
    <source>
        <strain evidence="3">Vvax</strain>
    </source>
</reference>
<evidence type="ECO:0000256" key="1">
    <source>
        <dbReference type="ARBA" id="ARBA00022729"/>
    </source>
</evidence>
<evidence type="ECO:0000313" key="3">
    <source>
        <dbReference type="EMBL" id="CAA2104784.1"/>
    </source>
</evidence>
<keyword evidence="1 2" id="KW-0732">Signal</keyword>
<name>A0A679IY33_VARPD</name>
<sequence length="218" mass="23003">MISGSKTRLDWLCKALVLALALCAVPAWAAFDLPELMGLLAKQKSGEARFTEQRFVHGLEGPLDASGTLSFDAPDKLVRRTLSPRIETMAVEGNTLTLSRGGRNRTLALDSMPELLGLVEAMRGTLTGDGATLQRYFKTTVTGSTAKWTLDLVPLDSRLAAQVRSMRISGRSSEVLGLEMEFVGGDRSSMNITPGAVAAAPAVPATAAPSGTSGRTAP</sequence>
<dbReference type="EMBL" id="LR743507">
    <property type="protein sequence ID" value="CAA2104784.1"/>
    <property type="molecule type" value="Genomic_DNA"/>
</dbReference>
<dbReference type="RefSeq" id="WP_339090537.1">
    <property type="nucleotide sequence ID" value="NZ_LR743507.1"/>
</dbReference>
<protein>
    <recommendedName>
        <fullName evidence="4">Outer membrane lipoprotein carrier protein LolA</fullName>
    </recommendedName>
</protein>
<accession>A0A679IY33</accession>